<dbReference type="Proteomes" id="UP000828048">
    <property type="component" value="Chromosome 10"/>
</dbReference>
<evidence type="ECO:0000313" key="1">
    <source>
        <dbReference type="EMBL" id="KAH7841561.1"/>
    </source>
</evidence>
<gene>
    <name evidence="1" type="ORF">Vadar_031482</name>
</gene>
<sequence>MFAIHKGRVTISIYVQNIEINVDDDLVNLSSDIDKSANSESENEGDPNSPRGGSICSSDLEYFTDGDELYDSGYNITIDLESDAGLFSLKVASWNARGSGSGEGPSNVLLDHIQEVENDNELNTPTNSSDEEGNVEFTEFFGDRDMERPHLEKGMLFANAIVFRTALRKHAIQIGREFRFLKNEGDKVTTICKNGYGWRVHAGVGKI</sequence>
<protein>
    <submittedName>
        <fullName evidence="1">Uncharacterized protein</fullName>
    </submittedName>
</protein>
<accession>A0ACB7XMK1</accession>
<proteinExistence type="predicted"/>
<name>A0ACB7XMK1_9ERIC</name>
<comment type="caution">
    <text evidence="1">The sequence shown here is derived from an EMBL/GenBank/DDBJ whole genome shotgun (WGS) entry which is preliminary data.</text>
</comment>
<keyword evidence="2" id="KW-1185">Reference proteome</keyword>
<dbReference type="EMBL" id="CM037160">
    <property type="protein sequence ID" value="KAH7841561.1"/>
    <property type="molecule type" value="Genomic_DNA"/>
</dbReference>
<evidence type="ECO:0000313" key="2">
    <source>
        <dbReference type="Proteomes" id="UP000828048"/>
    </source>
</evidence>
<organism evidence="1 2">
    <name type="scientific">Vaccinium darrowii</name>
    <dbReference type="NCBI Taxonomy" id="229202"/>
    <lineage>
        <taxon>Eukaryota</taxon>
        <taxon>Viridiplantae</taxon>
        <taxon>Streptophyta</taxon>
        <taxon>Embryophyta</taxon>
        <taxon>Tracheophyta</taxon>
        <taxon>Spermatophyta</taxon>
        <taxon>Magnoliopsida</taxon>
        <taxon>eudicotyledons</taxon>
        <taxon>Gunneridae</taxon>
        <taxon>Pentapetalae</taxon>
        <taxon>asterids</taxon>
        <taxon>Ericales</taxon>
        <taxon>Ericaceae</taxon>
        <taxon>Vaccinioideae</taxon>
        <taxon>Vaccinieae</taxon>
        <taxon>Vaccinium</taxon>
    </lineage>
</organism>
<reference evidence="1 2" key="1">
    <citation type="journal article" date="2021" name="Hortic Res">
        <title>High-quality reference genome and annotation aids understanding of berry development for evergreen blueberry (Vaccinium darrowii).</title>
        <authorList>
            <person name="Yu J."/>
            <person name="Hulse-Kemp A.M."/>
            <person name="Babiker E."/>
            <person name="Staton M."/>
        </authorList>
    </citation>
    <scope>NUCLEOTIDE SEQUENCE [LARGE SCALE GENOMIC DNA]</scope>
    <source>
        <strain evidence="2">cv. NJ 8807/NJ 8810</strain>
        <tissue evidence="1">Young leaf</tissue>
    </source>
</reference>